<keyword evidence="3" id="KW-0496">Mitochondrion</keyword>
<dbReference type="GO" id="GO:0005634">
    <property type="term" value="C:nucleus"/>
    <property type="evidence" value="ECO:0007669"/>
    <property type="project" value="TreeGrafter"/>
</dbReference>
<protein>
    <recommendedName>
        <fullName evidence="4">Oxidation resistance protein 1</fullName>
    </recommendedName>
</protein>
<organism evidence="7 8">
    <name type="scientific">Tulasnella calospora MUT 4182</name>
    <dbReference type="NCBI Taxonomy" id="1051891"/>
    <lineage>
        <taxon>Eukaryota</taxon>
        <taxon>Fungi</taxon>
        <taxon>Dikarya</taxon>
        <taxon>Basidiomycota</taxon>
        <taxon>Agaricomycotina</taxon>
        <taxon>Agaricomycetes</taxon>
        <taxon>Cantharellales</taxon>
        <taxon>Tulasnellaceae</taxon>
        <taxon>Tulasnella</taxon>
    </lineage>
</organism>
<evidence type="ECO:0000256" key="4">
    <source>
        <dbReference type="ARBA" id="ARBA00040604"/>
    </source>
</evidence>
<dbReference type="OrthoDB" id="26679at2759"/>
<evidence type="ECO:0000259" key="6">
    <source>
        <dbReference type="PROSITE" id="PS51886"/>
    </source>
</evidence>
<evidence type="ECO:0000256" key="5">
    <source>
        <dbReference type="SAM" id="MobiDB-lite"/>
    </source>
</evidence>
<dbReference type="Pfam" id="PF07534">
    <property type="entry name" value="TLD"/>
    <property type="match status" value="1"/>
</dbReference>
<dbReference type="EMBL" id="KN823286">
    <property type="protein sequence ID" value="KIO18440.1"/>
    <property type="molecule type" value="Genomic_DNA"/>
</dbReference>
<feature type="compositionally biased region" description="Acidic residues" evidence="5">
    <location>
        <begin position="203"/>
        <end position="213"/>
    </location>
</feature>
<evidence type="ECO:0000256" key="2">
    <source>
        <dbReference type="ARBA" id="ARBA00009540"/>
    </source>
</evidence>
<feature type="compositionally biased region" description="Pro residues" evidence="5">
    <location>
        <begin position="27"/>
        <end position="39"/>
    </location>
</feature>
<evidence type="ECO:0000313" key="7">
    <source>
        <dbReference type="EMBL" id="KIO18440.1"/>
    </source>
</evidence>
<evidence type="ECO:0000256" key="1">
    <source>
        <dbReference type="ARBA" id="ARBA00004173"/>
    </source>
</evidence>
<dbReference type="GO" id="GO:0006979">
    <property type="term" value="P:response to oxidative stress"/>
    <property type="evidence" value="ECO:0007669"/>
    <property type="project" value="TreeGrafter"/>
</dbReference>
<dbReference type="AlphaFoldDB" id="A0A0C3PUA8"/>
<feature type="domain" description="TLDc" evidence="6">
    <location>
        <begin position="459"/>
        <end position="664"/>
    </location>
</feature>
<evidence type="ECO:0000313" key="8">
    <source>
        <dbReference type="Proteomes" id="UP000054248"/>
    </source>
</evidence>
<feature type="region of interest" description="Disordered" evidence="5">
    <location>
        <begin position="180"/>
        <end position="321"/>
    </location>
</feature>
<feature type="compositionally biased region" description="Polar residues" evidence="5">
    <location>
        <begin position="17"/>
        <end position="26"/>
    </location>
</feature>
<dbReference type="HOGENOM" id="CLU_411142_0_0_1"/>
<evidence type="ECO:0000256" key="3">
    <source>
        <dbReference type="ARBA" id="ARBA00023128"/>
    </source>
</evidence>
<dbReference type="PANTHER" id="PTHR23354:SF62">
    <property type="entry name" value="MUSTARD, ISOFORM V"/>
    <property type="match status" value="1"/>
</dbReference>
<feature type="compositionally biased region" description="Polar residues" evidence="5">
    <location>
        <begin position="97"/>
        <end position="106"/>
    </location>
</feature>
<feature type="compositionally biased region" description="Low complexity" evidence="5">
    <location>
        <begin position="378"/>
        <end position="390"/>
    </location>
</feature>
<feature type="compositionally biased region" description="Polar residues" evidence="5">
    <location>
        <begin position="254"/>
        <end position="268"/>
    </location>
</feature>
<feature type="compositionally biased region" description="Basic and acidic residues" evidence="5">
    <location>
        <begin position="214"/>
        <end position="236"/>
    </location>
</feature>
<sequence length="668" mass="72094">MAQSPHLSLQPLIPLPESSQKPSSRPATPPSHRPNPFPDSPFSSLFDPPPHGATSSAKPLFPVIVGAPPAPREASNVPKIDPAESPSSTFGEFVSSDPLQDSQLLPSFSPLERSPLASRSTVSDRISPSHINGEASQPVSWLSAGTATGTLTFVQEAAARTKARADKVMGELIGRDAEDPLGWLSTEESRDGGVQNLIGAQEPFDDWDGLDGLETERVQEEKEHEMLEEIADRDQLPKTPRASRSGSPADRSAPKSSATGESRSYSHQSDSDDDIIDLRTGKRERLRGRPNSGSSSSNAIPIRRPAAEPISHPNHHSSSSLGSSYLNFTLPRKWFSTAGPSPPQVSTSNSAPKTSLTRQMSLGEFTELPHPNLGMYGGSSASGTISEASSPRPPLSGLFEPSPVTPFAKKTFAPIAGAPAFRPDDDWNPSGFEYDNKSKKDSMGSERLKLAGRYENTIPVLSEDVADMLRPHLPPLPRLAKTWTLLYSTDQHGISISTLYKNVEKVYGMNGGCVLAVREAIDEDGDGDIDTNDVAQARTAQKNPPCFGVWLGTGLKCNEGSYYGSGESFLWKTIGPNGKSHFGCPTEVKVFKWTGRNDYVALCESDYLSFGGGDGKYGLYVDSSFVDGTSERCDTFANETLCGEHDIPTRARFECLALEVWRVGIMTN</sequence>
<reference evidence="7 8" key="1">
    <citation type="submission" date="2014-04" db="EMBL/GenBank/DDBJ databases">
        <authorList>
            <consortium name="DOE Joint Genome Institute"/>
            <person name="Kuo A."/>
            <person name="Girlanda M."/>
            <person name="Perotto S."/>
            <person name="Kohler A."/>
            <person name="Nagy L.G."/>
            <person name="Floudas D."/>
            <person name="Copeland A."/>
            <person name="Barry K.W."/>
            <person name="Cichocki N."/>
            <person name="Veneault-Fourrey C."/>
            <person name="LaButti K."/>
            <person name="Lindquist E.A."/>
            <person name="Lipzen A."/>
            <person name="Lundell T."/>
            <person name="Morin E."/>
            <person name="Murat C."/>
            <person name="Sun H."/>
            <person name="Tunlid A."/>
            <person name="Henrissat B."/>
            <person name="Grigoriev I.V."/>
            <person name="Hibbett D.S."/>
            <person name="Martin F."/>
            <person name="Nordberg H.P."/>
            <person name="Cantor M.N."/>
            <person name="Hua S.X."/>
        </authorList>
    </citation>
    <scope>NUCLEOTIDE SEQUENCE [LARGE SCALE GENOMIC DNA]</scope>
    <source>
        <strain evidence="7 8">MUT 4182</strain>
    </source>
</reference>
<feature type="compositionally biased region" description="Low complexity" evidence="5">
    <location>
        <begin position="289"/>
        <end position="302"/>
    </location>
</feature>
<feature type="region of interest" description="Disordered" evidence="5">
    <location>
        <begin position="372"/>
        <end position="395"/>
    </location>
</feature>
<name>A0A0C3PUA8_9AGAM</name>
<comment type="similarity">
    <text evidence="2">Belongs to the OXR1 family.</text>
</comment>
<feature type="compositionally biased region" description="Polar residues" evidence="5">
    <location>
        <begin position="117"/>
        <end position="137"/>
    </location>
</feature>
<dbReference type="PROSITE" id="PS51886">
    <property type="entry name" value="TLDC"/>
    <property type="match status" value="1"/>
</dbReference>
<dbReference type="SMART" id="SM00584">
    <property type="entry name" value="TLDc"/>
    <property type="match status" value="1"/>
</dbReference>
<keyword evidence="8" id="KW-1185">Reference proteome</keyword>
<gene>
    <name evidence="7" type="ORF">M407DRAFT_31891</name>
</gene>
<dbReference type="PROSITE" id="PS00018">
    <property type="entry name" value="EF_HAND_1"/>
    <property type="match status" value="1"/>
</dbReference>
<proteinExistence type="inferred from homology"/>
<dbReference type="InterPro" id="IPR006571">
    <property type="entry name" value="TLDc_dom"/>
</dbReference>
<feature type="region of interest" description="Disordered" evidence="5">
    <location>
        <begin position="1"/>
        <end position="137"/>
    </location>
</feature>
<dbReference type="InterPro" id="IPR018247">
    <property type="entry name" value="EF_Hand_1_Ca_BS"/>
</dbReference>
<dbReference type="PANTHER" id="PTHR23354">
    <property type="entry name" value="NUCLEOLAR PROTEIN 7/ESTROGEN RECEPTOR COACTIVATOR-RELATED"/>
    <property type="match status" value="1"/>
</dbReference>
<dbReference type="Proteomes" id="UP000054248">
    <property type="component" value="Unassembled WGS sequence"/>
</dbReference>
<comment type="subcellular location">
    <subcellularLocation>
        <location evidence="1">Mitochondrion</location>
    </subcellularLocation>
</comment>
<dbReference type="GO" id="GO:0005739">
    <property type="term" value="C:mitochondrion"/>
    <property type="evidence" value="ECO:0007669"/>
    <property type="project" value="UniProtKB-SubCell"/>
</dbReference>
<accession>A0A0C3PUA8</accession>
<reference evidence="8" key="2">
    <citation type="submission" date="2015-01" db="EMBL/GenBank/DDBJ databases">
        <title>Evolutionary Origins and Diversification of the Mycorrhizal Mutualists.</title>
        <authorList>
            <consortium name="DOE Joint Genome Institute"/>
            <consortium name="Mycorrhizal Genomics Consortium"/>
            <person name="Kohler A."/>
            <person name="Kuo A."/>
            <person name="Nagy L.G."/>
            <person name="Floudas D."/>
            <person name="Copeland A."/>
            <person name="Barry K.W."/>
            <person name="Cichocki N."/>
            <person name="Veneault-Fourrey C."/>
            <person name="LaButti K."/>
            <person name="Lindquist E.A."/>
            <person name="Lipzen A."/>
            <person name="Lundell T."/>
            <person name="Morin E."/>
            <person name="Murat C."/>
            <person name="Riley R."/>
            <person name="Ohm R."/>
            <person name="Sun H."/>
            <person name="Tunlid A."/>
            <person name="Henrissat B."/>
            <person name="Grigoriev I.V."/>
            <person name="Hibbett D.S."/>
            <person name="Martin F."/>
        </authorList>
    </citation>
    <scope>NUCLEOTIDE SEQUENCE [LARGE SCALE GENOMIC DNA]</scope>
    <source>
        <strain evidence="8">MUT 4182</strain>
    </source>
</reference>